<comment type="caution">
    <text evidence="2">The sequence shown here is derived from an EMBL/GenBank/DDBJ whole genome shotgun (WGS) entry which is preliminary data.</text>
</comment>
<accession>A0A9P7XSY6</accession>
<dbReference type="EMBL" id="JAHRHY010000010">
    <property type="protein sequence ID" value="KAG9066082.1"/>
    <property type="molecule type" value="Genomic_DNA"/>
</dbReference>
<gene>
    <name evidence="2" type="primary">PNG1</name>
    <name evidence="2" type="ORF">KI688_001301</name>
</gene>
<organism evidence="2 3">
    <name type="scientific">Linnemannia hyalina</name>
    <dbReference type="NCBI Taxonomy" id="64524"/>
    <lineage>
        <taxon>Eukaryota</taxon>
        <taxon>Fungi</taxon>
        <taxon>Fungi incertae sedis</taxon>
        <taxon>Mucoromycota</taxon>
        <taxon>Mortierellomycotina</taxon>
        <taxon>Mortierellomycetes</taxon>
        <taxon>Mortierellales</taxon>
        <taxon>Mortierellaceae</taxon>
        <taxon>Linnemannia</taxon>
    </lineage>
</organism>
<evidence type="ECO:0000313" key="3">
    <source>
        <dbReference type="Proteomes" id="UP000707451"/>
    </source>
</evidence>
<feature type="region of interest" description="Disordered" evidence="1">
    <location>
        <begin position="67"/>
        <end position="89"/>
    </location>
</feature>
<proteinExistence type="predicted"/>
<sequence length="283" mass="30949">MNPQDQDQQQIQDLAQQLARQFVTMRQQRTNRTTPSQSTDGNTIAGAIDITNLASQLGGLLNAHETTKNASTQEGNGSSTTTTSTSIPAAAPATGITETAGPTAHDFNSIPDPSIYEVDFVNIFKGTNASVLRFEERELLDLASDQMPIGRFFEEAEAMADEFPDDNLDDIVIRTTSIGSVAPTIQEREQGAGMVETYKCTAPDCRQITRFPRYGGMPKILFETRRGRCGEWANDTKRALCMTLRTMFGPRFGVSIKGAGSIATPARPRMINRYSTRLDGAKL</sequence>
<evidence type="ECO:0000256" key="1">
    <source>
        <dbReference type="SAM" id="MobiDB-lite"/>
    </source>
</evidence>
<feature type="compositionally biased region" description="Low complexity" evidence="1">
    <location>
        <begin position="77"/>
        <end position="89"/>
    </location>
</feature>
<evidence type="ECO:0000313" key="2">
    <source>
        <dbReference type="EMBL" id="KAG9066082.1"/>
    </source>
</evidence>
<keyword evidence="3" id="KW-1185">Reference proteome</keyword>
<name>A0A9P7XSY6_9FUNG</name>
<dbReference type="AlphaFoldDB" id="A0A9P7XSY6"/>
<reference evidence="2" key="1">
    <citation type="submission" date="2021-06" db="EMBL/GenBank/DDBJ databases">
        <title>Genome Sequence of Mortierella hyaline Strain SCG-10, a Cold-Adapted, Nitrate-Reducing Fungus Isolated from Soil in Minnesota, USA.</title>
        <authorList>
            <person name="Aldossari N."/>
        </authorList>
    </citation>
    <scope>NUCLEOTIDE SEQUENCE</scope>
    <source>
        <strain evidence="2">SCG-10</strain>
    </source>
</reference>
<dbReference type="InterPro" id="IPR038765">
    <property type="entry name" value="Papain-like_cys_pep_sf"/>
</dbReference>
<dbReference type="Gene3D" id="2.20.25.10">
    <property type="match status" value="1"/>
</dbReference>
<dbReference type="SUPFAM" id="SSF54001">
    <property type="entry name" value="Cysteine proteinases"/>
    <property type="match status" value="1"/>
</dbReference>
<dbReference type="Proteomes" id="UP000707451">
    <property type="component" value="Unassembled WGS sequence"/>
</dbReference>
<protein>
    <submittedName>
        <fullName evidence="2">Peptide-N4-(N-acetyl-beta-glucosaminyl)asparagine amidase</fullName>
    </submittedName>
</protein>
<dbReference type="OrthoDB" id="409136at2759"/>